<comment type="caution">
    <text evidence="6">The sequence shown here is derived from an EMBL/GenBank/DDBJ whole genome shotgun (WGS) entry which is preliminary data.</text>
</comment>
<evidence type="ECO:0000256" key="3">
    <source>
        <dbReference type="ARBA" id="ARBA00022679"/>
    </source>
</evidence>
<comment type="catalytic activity">
    <reaction evidence="5">
        <text>apo-[citrate lyase ACP] + 2'-(5''-triphospho-alpha-D-ribosyl)-3'-dephospho-CoA = holo-[citrate lyase ACP] + diphosphate</text>
        <dbReference type="Rhea" id="RHEA:16333"/>
        <dbReference type="Rhea" id="RHEA-COMP:10157"/>
        <dbReference type="Rhea" id="RHEA-COMP:10158"/>
        <dbReference type="ChEBI" id="CHEBI:29999"/>
        <dbReference type="ChEBI" id="CHEBI:33019"/>
        <dbReference type="ChEBI" id="CHEBI:61378"/>
        <dbReference type="ChEBI" id="CHEBI:82683"/>
        <dbReference type="EC" id="2.7.7.61"/>
    </reaction>
</comment>
<evidence type="ECO:0000256" key="2">
    <source>
        <dbReference type="ARBA" id="ARBA00016314"/>
    </source>
</evidence>
<accession>A0A7V8IMQ8</accession>
<evidence type="ECO:0000256" key="5">
    <source>
        <dbReference type="ARBA" id="ARBA00048574"/>
    </source>
</evidence>
<gene>
    <name evidence="6" type="ORF">OI69_00515</name>
</gene>
<dbReference type="GO" id="GO:0051191">
    <property type="term" value="P:prosthetic group biosynthetic process"/>
    <property type="evidence" value="ECO:0007669"/>
    <property type="project" value="InterPro"/>
</dbReference>
<evidence type="ECO:0000256" key="4">
    <source>
        <dbReference type="ARBA" id="ARBA00022695"/>
    </source>
</evidence>
<keyword evidence="4" id="KW-0548">Nucleotidyltransferase</keyword>
<dbReference type="GO" id="GO:0050519">
    <property type="term" value="F:holo-citrate lyase synthase activity"/>
    <property type="evidence" value="ECO:0007669"/>
    <property type="project" value="UniProtKB-EC"/>
</dbReference>
<sequence length="180" mass="20195">MRESMMTKAVSISLETLLAAKERRASRQQEWLVRHGATLVSLTLVTPGPIKDNDDYRQVMAEAIKAFASLCQTRGWTVLEQQTFWLATGAEGLWAITKDALSVKAATIALEDNHELGRLWDFDIFSPEEGSIGRTMLAHSGRTCLLCDQMAHACSRSRRHSLPELLEHIEEKVHAYFTPA</sequence>
<name>A0A7V8IMQ8_9GAMM</name>
<dbReference type="InterPro" id="IPR005551">
    <property type="entry name" value="CitX"/>
</dbReference>
<dbReference type="NCBIfam" id="NF002383">
    <property type="entry name" value="PRK01392.1"/>
    <property type="match status" value="1"/>
</dbReference>
<keyword evidence="7" id="KW-1185">Reference proteome</keyword>
<evidence type="ECO:0000313" key="6">
    <source>
        <dbReference type="EMBL" id="KHN56544.1"/>
    </source>
</evidence>
<reference evidence="6 7" key="1">
    <citation type="submission" date="2014-10" db="EMBL/GenBank/DDBJ databases">
        <title>Genome sequence of Pectobacterium carotovorum M022.</title>
        <authorList>
            <person name="Chan K.-G."/>
            <person name="Tan W.-S."/>
        </authorList>
    </citation>
    <scope>NUCLEOTIDE SEQUENCE [LARGE SCALE GENOMIC DNA]</scope>
    <source>
        <strain evidence="6 7">M022</strain>
    </source>
</reference>
<dbReference type="Proteomes" id="UP000053038">
    <property type="component" value="Unassembled WGS sequence"/>
</dbReference>
<organism evidence="6 7">
    <name type="scientific">Pectobacterium fontis</name>
    <dbReference type="NCBI Taxonomy" id="2558042"/>
    <lineage>
        <taxon>Bacteria</taxon>
        <taxon>Pseudomonadati</taxon>
        <taxon>Pseudomonadota</taxon>
        <taxon>Gammaproteobacteria</taxon>
        <taxon>Enterobacterales</taxon>
        <taxon>Pectobacteriaceae</taxon>
        <taxon>Pectobacterium</taxon>
    </lineage>
</organism>
<protein>
    <recommendedName>
        <fullName evidence="2">Apo-citrate lyase phosphoribosyl-dephospho-CoA transferase</fullName>
        <ecNumber evidence="1">2.7.7.61</ecNumber>
    </recommendedName>
</protein>
<keyword evidence="3 6" id="KW-0808">Transferase</keyword>
<evidence type="ECO:0000313" key="7">
    <source>
        <dbReference type="Proteomes" id="UP000053038"/>
    </source>
</evidence>
<keyword evidence="6" id="KW-0456">Lyase</keyword>
<evidence type="ECO:0000256" key="1">
    <source>
        <dbReference type="ARBA" id="ARBA00012524"/>
    </source>
</evidence>
<dbReference type="EMBL" id="JSXC01000001">
    <property type="protein sequence ID" value="KHN56544.1"/>
    <property type="molecule type" value="Genomic_DNA"/>
</dbReference>
<dbReference type="AlphaFoldDB" id="A0A7V8IMQ8"/>
<dbReference type="NCBIfam" id="TIGR03124">
    <property type="entry name" value="citrate_citX"/>
    <property type="match status" value="1"/>
</dbReference>
<dbReference type="Pfam" id="PF03802">
    <property type="entry name" value="CitX"/>
    <property type="match status" value="1"/>
</dbReference>
<proteinExistence type="predicted"/>
<dbReference type="GO" id="GO:0016829">
    <property type="term" value="F:lyase activity"/>
    <property type="evidence" value="ECO:0007669"/>
    <property type="project" value="UniProtKB-KW"/>
</dbReference>
<dbReference type="EC" id="2.7.7.61" evidence="1"/>